<feature type="transmembrane region" description="Helical" evidence="8">
    <location>
        <begin position="432"/>
        <end position="452"/>
    </location>
</feature>
<feature type="transmembrane region" description="Helical" evidence="8">
    <location>
        <begin position="113"/>
        <end position="131"/>
    </location>
</feature>
<keyword evidence="4" id="KW-0133">Cell shape</keyword>
<evidence type="ECO:0000256" key="2">
    <source>
        <dbReference type="ARBA" id="ARBA00022475"/>
    </source>
</evidence>
<dbReference type="InterPro" id="IPR004268">
    <property type="entry name" value="MurJ"/>
</dbReference>
<comment type="subcellular location">
    <subcellularLocation>
        <location evidence="1">Cell membrane</location>
        <topology evidence="1">Multi-pass membrane protein</topology>
    </subcellularLocation>
</comment>
<name>A0A2T0LVB2_9PSEU</name>
<dbReference type="PANTHER" id="PTHR30250:SF26">
    <property type="entry name" value="PSMA PROTEIN"/>
    <property type="match status" value="1"/>
</dbReference>
<proteinExistence type="predicted"/>
<feature type="transmembrane region" description="Helical" evidence="8">
    <location>
        <begin position="312"/>
        <end position="331"/>
    </location>
</feature>
<comment type="caution">
    <text evidence="9">The sequence shown here is derived from an EMBL/GenBank/DDBJ whole genome shotgun (WGS) entry which is preliminary data.</text>
</comment>
<dbReference type="AlphaFoldDB" id="A0A2T0LVB2"/>
<keyword evidence="5" id="KW-0573">Peptidoglycan synthesis</keyword>
<evidence type="ECO:0000256" key="5">
    <source>
        <dbReference type="ARBA" id="ARBA00022984"/>
    </source>
</evidence>
<feature type="transmembrane region" description="Helical" evidence="8">
    <location>
        <begin position="196"/>
        <end position="216"/>
    </location>
</feature>
<evidence type="ECO:0000313" key="10">
    <source>
        <dbReference type="Proteomes" id="UP000238362"/>
    </source>
</evidence>
<accession>A0A2T0LVB2</accession>
<sequence>MSTEQTRGAFARMFGPVRLDQPTGTSLARGGALSTVGLLAQGVLRFLTAFLVGHLAGQSQLGIVASAIATATTLSLLWPTTTGSAASKFLARARGAGNADDIRATAAHLRSRMLQSGLVLGLVSVPVWILIDEGSWQGALSVAALTLAYSGYSFTRGVQFGAGQVPRAIAWDLVTVALGLAGLAAALVVGVRGPALVLPLVVTYGLYAVAGWPYGGSGKPDRERRRELDGFVALGAAGTLASTGFLQLSQISAKLTAGNAAAGQYAAALNLATPASMLAASLSLVLLPSLSEAWGRSDHEGFRAQTDRATRALAVVMVAIFGSIIVCSRLLVDIVWGDGYPTTRDVLPVLVLAVLATNLGIGSVNALTTRSQRGMLVTTGASLLGMAVGGAFWLTVAPGLGITGVAVGYLCGTVVIAAIPVTVVWRVDGHRWAALFAKVAVGLAVVGGIVVAQRLAELPVLLDPALALAFLVGWWLLNRAEFARLPIPRPRRRR</sequence>
<dbReference type="PANTHER" id="PTHR30250">
    <property type="entry name" value="PST FAMILY PREDICTED COLANIC ACID TRANSPORTER"/>
    <property type="match status" value="1"/>
</dbReference>
<evidence type="ECO:0000256" key="3">
    <source>
        <dbReference type="ARBA" id="ARBA00022692"/>
    </source>
</evidence>
<organism evidence="9 10">
    <name type="scientific">Prauserella shujinwangii</name>
    <dbReference type="NCBI Taxonomy" id="1453103"/>
    <lineage>
        <taxon>Bacteria</taxon>
        <taxon>Bacillati</taxon>
        <taxon>Actinomycetota</taxon>
        <taxon>Actinomycetes</taxon>
        <taxon>Pseudonocardiales</taxon>
        <taxon>Pseudonocardiaceae</taxon>
        <taxon>Prauserella</taxon>
    </lineage>
</organism>
<keyword evidence="6 8" id="KW-1133">Transmembrane helix</keyword>
<evidence type="ECO:0000256" key="8">
    <source>
        <dbReference type="SAM" id="Phobius"/>
    </source>
</evidence>
<dbReference type="OrthoDB" id="3826649at2"/>
<dbReference type="Proteomes" id="UP000238362">
    <property type="component" value="Unassembled WGS sequence"/>
</dbReference>
<feature type="transmembrane region" description="Helical" evidence="8">
    <location>
        <begin position="170"/>
        <end position="190"/>
    </location>
</feature>
<dbReference type="GO" id="GO:0008360">
    <property type="term" value="P:regulation of cell shape"/>
    <property type="evidence" value="ECO:0007669"/>
    <property type="project" value="UniProtKB-KW"/>
</dbReference>
<feature type="transmembrane region" description="Helical" evidence="8">
    <location>
        <begin position="137"/>
        <end position="158"/>
    </location>
</feature>
<dbReference type="Pfam" id="PF03023">
    <property type="entry name" value="MurJ"/>
    <property type="match status" value="1"/>
</dbReference>
<keyword evidence="10" id="KW-1185">Reference proteome</keyword>
<dbReference type="GO" id="GO:0009252">
    <property type="term" value="P:peptidoglycan biosynthetic process"/>
    <property type="evidence" value="ECO:0007669"/>
    <property type="project" value="UniProtKB-KW"/>
</dbReference>
<dbReference type="GO" id="GO:0005886">
    <property type="term" value="C:plasma membrane"/>
    <property type="evidence" value="ECO:0007669"/>
    <property type="project" value="UniProtKB-SubCell"/>
</dbReference>
<dbReference type="RefSeq" id="WP_146147500.1">
    <property type="nucleotide sequence ID" value="NZ_PVNH01000005.1"/>
</dbReference>
<dbReference type="InterPro" id="IPR050833">
    <property type="entry name" value="Poly_Biosynth_Transport"/>
</dbReference>
<evidence type="ECO:0000256" key="4">
    <source>
        <dbReference type="ARBA" id="ARBA00022960"/>
    </source>
</evidence>
<feature type="transmembrane region" description="Helical" evidence="8">
    <location>
        <begin position="346"/>
        <end position="367"/>
    </location>
</feature>
<feature type="transmembrane region" description="Helical" evidence="8">
    <location>
        <begin position="268"/>
        <end position="291"/>
    </location>
</feature>
<evidence type="ECO:0000313" key="9">
    <source>
        <dbReference type="EMBL" id="PRX47764.1"/>
    </source>
</evidence>
<evidence type="ECO:0000256" key="1">
    <source>
        <dbReference type="ARBA" id="ARBA00004651"/>
    </source>
</evidence>
<protein>
    <submittedName>
        <fullName evidence="9">Putative peptidoglycan lipid II flippase</fullName>
    </submittedName>
</protein>
<feature type="transmembrane region" description="Helical" evidence="8">
    <location>
        <begin position="458"/>
        <end position="477"/>
    </location>
</feature>
<feature type="transmembrane region" description="Helical" evidence="8">
    <location>
        <begin position="374"/>
        <end position="394"/>
    </location>
</feature>
<dbReference type="EMBL" id="PVNH01000005">
    <property type="protein sequence ID" value="PRX47764.1"/>
    <property type="molecule type" value="Genomic_DNA"/>
</dbReference>
<feature type="transmembrane region" description="Helical" evidence="8">
    <location>
        <begin position="228"/>
        <end position="248"/>
    </location>
</feature>
<evidence type="ECO:0000256" key="7">
    <source>
        <dbReference type="ARBA" id="ARBA00023136"/>
    </source>
</evidence>
<feature type="transmembrane region" description="Helical" evidence="8">
    <location>
        <begin position="400"/>
        <end position="425"/>
    </location>
</feature>
<gene>
    <name evidence="9" type="ORF">B0I33_105346</name>
</gene>
<evidence type="ECO:0000256" key="6">
    <source>
        <dbReference type="ARBA" id="ARBA00022989"/>
    </source>
</evidence>
<keyword evidence="7 8" id="KW-0472">Membrane</keyword>
<reference evidence="9 10" key="1">
    <citation type="submission" date="2018-03" db="EMBL/GenBank/DDBJ databases">
        <title>Genomic Encyclopedia of Type Strains, Phase III (KMG-III): the genomes of soil and plant-associated and newly described type strains.</title>
        <authorList>
            <person name="Whitman W."/>
        </authorList>
    </citation>
    <scope>NUCLEOTIDE SEQUENCE [LARGE SCALE GENOMIC DNA]</scope>
    <source>
        <strain evidence="9 10">CGMCC 4.7125</strain>
    </source>
</reference>
<keyword evidence="3 8" id="KW-0812">Transmembrane</keyword>
<keyword evidence="2" id="KW-1003">Cell membrane</keyword>